<dbReference type="InterPro" id="IPR050659">
    <property type="entry name" value="Peptidase_M24B"/>
</dbReference>
<feature type="domain" description="Peptidase M24" evidence="1">
    <location>
        <begin position="4"/>
        <end position="94"/>
    </location>
</feature>
<name>A0A0A7RF54_9LACO</name>
<dbReference type="PANTHER" id="PTHR46112">
    <property type="entry name" value="AMINOPEPTIDASE"/>
    <property type="match status" value="1"/>
</dbReference>
<accession>A0A0A7RF54</accession>
<dbReference type="PANTHER" id="PTHR46112:SF2">
    <property type="entry name" value="XAA-PRO AMINOPEPTIDASE P-RELATED"/>
    <property type="match status" value="1"/>
</dbReference>
<dbReference type="CDD" id="cd01066">
    <property type="entry name" value="APP_MetAP"/>
    <property type="match status" value="1"/>
</dbReference>
<protein>
    <submittedName>
        <fullName evidence="2">Proline dipeptidase</fullName>
    </submittedName>
</protein>
<dbReference type="Pfam" id="PF00557">
    <property type="entry name" value="Peptidase_M24"/>
    <property type="match status" value="1"/>
</dbReference>
<dbReference type="Gene3D" id="3.90.230.10">
    <property type="entry name" value="Creatinase/methionine aminopeptidase superfamily"/>
    <property type="match status" value="1"/>
</dbReference>
<dbReference type="EMBL" id="KM886862">
    <property type="protein sequence ID" value="AJA33857.1"/>
    <property type="molecule type" value="Genomic_DNA"/>
</dbReference>
<dbReference type="AlphaFoldDB" id="A0A0A7RF54"/>
<dbReference type="SUPFAM" id="SSF55920">
    <property type="entry name" value="Creatinase/aminopeptidase"/>
    <property type="match status" value="1"/>
</dbReference>
<dbReference type="InterPro" id="IPR036005">
    <property type="entry name" value="Creatinase/aminopeptidase-like"/>
</dbReference>
<sequence length="113" mass="12800">MMHARELFLDNLKPGKKSSDIEQVVDEYFKDEGVDKNTLHRPGHGIGLNNHEWPTLSLENDTVLEENMVVSIEPAIYFDNQGGYRHSDTALITKDGYQLMIDAPTSLSELILK</sequence>
<evidence type="ECO:0000259" key="1">
    <source>
        <dbReference type="Pfam" id="PF00557"/>
    </source>
</evidence>
<evidence type="ECO:0000313" key="2">
    <source>
        <dbReference type="EMBL" id="AJA33857.1"/>
    </source>
</evidence>
<dbReference type="InterPro" id="IPR000994">
    <property type="entry name" value="Pept_M24"/>
</dbReference>
<proteinExistence type="predicted"/>
<organism evidence="2">
    <name type="scientific">Liquorilactobacillus capillatus</name>
    <dbReference type="NCBI Taxonomy" id="480931"/>
    <lineage>
        <taxon>Bacteria</taxon>
        <taxon>Bacillati</taxon>
        <taxon>Bacillota</taxon>
        <taxon>Bacilli</taxon>
        <taxon>Lactobacillales</taxon>
        <taxon>Lactobacillaceae</taxon>
        <taxon>Liquorilactobacillus</taxon>
    </lineage>
</organism>
<reference evidence="2" key="1">
    <citation type="journal article" date="2014" name="Appl. Environ. Microbiol.">
        <title>Detection and genomic characterization of motility in Lactobacillus curvatus: confirmation of motility in a species outside the Lactobacillus salivarius clade.</title>
        <authorList>
            <person name="Cousin F.J."/>
            <person name="Lynch S.M."/>
            <person name="Harris H.M."/>
            <person name="McCann A."/>
            <person name="Lynch D.B."/>
            <person name="Neville B.A."/>
            <person name="Irisawa T."/>
            <person name="Okada S."/>
            <person name="Endo A."/>
            <person name="O'Toole P.W."/>
        </authorList>
    </citation>
    <scope>NUCLEOTIDE SEQUENCE</scope>
    <source>
        <strain evidence="2">DSM 19910</strain>
    </source>
</reference>